<keyword evidence="2" id="KW-1185">Reference proteome</keyword>
<evidence type="ECO:0000313" key="2">
    <source>
        <dbReference type="Proteomes" id="UP001396334"/>
    </source>
</evidence>
<sequence>MRILGPQQVEARCPWRHPGGIKISSLVFEPLETPLGNNKMMEGAGLRCWLKYVLSLEIETLEPSLGYKKLMVVVGLRCGCSHDNSLMFDPREPPLGLNEMRNEAGLGWGWCSELSESSKYGPERSPGNYVDHAASGKCWADRDRGCRENLTQLRNGVSVAPPGAFILIKMALVTSEGAAWLWPGVETVVVPALS</sequence>
<proteinExistence type="predicted"/>
<comment type="caution">
    <text evidence="1">The sequence shown here is derived from an EMBL/GenBank/DDBJ whole genome shotgun (WGS) entry which is preliminary data.</text>
</comment>
<evidence type="ECO:0000313" key="1">
    <source>
        <dbReference type="EMBL" id="KAK8998349.1"/>
    </source>
</evidence>
<protein>
    <submittedName>
        <fullName evidence="1">Uncharacterized protein</fullName>
    </submittedName>
</protein>
<organism evidence="1 2">
    <name type="scientific">Hibiscus sabdariffa</name>
    <name type="common">roselle</name>
    <dbReference type="NCBI Taxonomy" id="183260"/>
    <lineage>
        <taxon>Eukaryota</taxon>
        <taxon>Viridiplantae</taxon>
        <taxon>Streptophyta</taxon>
        <taxon>Embryophyta</taxon>
        <taxon>Tracheophyta</taxon>
        <taxon>Spermatophyta</taxon>
        <taxon>Magnoliopsida</taxon>
        <taxon>eudicotyledons</taxon>
        <taxon>Gunneridae</taxon>
        <taxon>Pentapetalae</taxon>
        <taxon>rosids</taxon>
        <taxon>malvids</taxon>
        <taxon>Malvales</taxon>
        <taxon>Malvaceae</taxon>
        <taxon>Malvoideae</taxon>
        <taxon>Hibiscus</taxon>
    </lineage>
</organism>
<gene>
    <name evidence="1" type="ORF">V6N11_083740</name>
</gene>
<name>A0ABR2QCJ5_9ROSI</name>
<dbReference type="EMBL" id="JBBPBN010000041">
    <property type="protein sequence ID" value="KAK8998349.1"/>
    <property type="molecule type" value="Genomic_DNA"/>
</dbReference>
<dbReference type="Proteomes" id="UP001396334">
    <property type="component" value="Unassembled WGS sequence"/>
</dbReference>
<accession>A0ABR2QCJ5</accession>
<reference evidence="1 2" key="1">
    <citation type="journal article" date="2024" name="G3 (Bethesda)">
        <title>Genome assembly of Hibiscus sabdariffa L. provides insights into metabolisms of medicinal natural products.</title>
        <authorList>
            <person name="Kim T."/>
        </authorList>
    </citation>
    <scope>NUCLEOTIDE SEQUENCE [LARGE SCALE GENOMIC DNA]</scope>
    <source>
        <strain evidence="1">TK-2024</strain>
        <tissue evidence="1">Old leaves</tissue>
    </source>
</reference>